<keyword evidence="2" id="KW-1185">Reference proteome</keyword>
<name>A0A914H4H0_GLORO</name>
<dbReference type="AlphaFoldDB" id="A0A914H4H0"/>
<sequence length="210" mass="23885">MDGTSNSNYAPGHGMDGTSNSNYGNKSKSIVVYDEQNQNELFVLFKGFVQIRKIKDGKETLRSAKKNEVFVEIFCGDHVHDRHISTDKYGKFEVIMHASDVKENFEKCEQGLNIGFYKYDPNSIQNISIISAISWQEKAEDDDENSFQISFKSNYAVINGKKSEILGDKAQYRSYAIYTQMKHSAQSESSSSENQLVKMYKKVTTCFGKK</sequence>
<evidence type="ECO:0000313" key="2">
    <source>
        <dbReference type="Proteomes" id="UP000887572"/>
    </source>
</evidence>
<feature type="region of interest" description="Disordered" evidence="1">
    <location>
        <begin position="1"/>
        <end position="21"/>
    </location>
</feature>
<protein>
    <submittedName>
        <fullName evidence="3">Uncharacterized protein</fullName>
    </submittedName>
</protein>
<organism evidence="2 3">
    <name type="scientific">Globodera rostochiensis</name>
    <name type="common">Golden nematode worm</name>
    <name type="synonym">Heterodera rostochiensis</name>
    <dbReference type="NCBI Taxonomy" id="31243"/>
    <lineage>
        <taxon>Eukaryota</taxon>
        <taxon>Metazoa</taxon>
        <taxon>Ecdysozoa</taxon>
        <taxon>Nematoda</taxon>
        <taxon>Chromadorea</taxon>
        <taxon>Rhabditida</taxon>
        <taxon>Tylenchina</taxon>
        <taxon>Tylenchomorpha</taxon>
        <taxon>Tylenchoidea</taxon>
        <taxon>Heteroderidae</taxon>
        <taxon>Heteroderinae</taxon>
        <taxon>Globodera</taxon>
    </lineage>
</organism>
<evidence type="ECO:0000256" key="1">
    <source>
        <dbReference type="SAM" id="MobiDB-lite"/>
    </source>
</evidence>
<proteinExistence type="predicted"/>
<dbReference type="WBParaSite" id="Gr19_v10_g14073.t1">
    <property type="protein sequence ID" value="Gr19_v10_g14073.t1"/>
    <property type="gene ID" value="Gr19_v10_g14073"/>
</dbReference>
<reference evidence="3" key="1">
    <citation type="submission" date="2022-11" db="UniProtKB">
        <authorList>
            <consortium name="WormBaseParasite"/>
        </authorList>
    </citation>
    <scope>IDENTIFICATION</scope>
</reference>
<dbReference type="Proteomes" id="UP000887572">
    <property type="component" value="Unplaced"/>
</dbReference>
<evidence type="ECO:0000313" key="3">
    <source>
        <dbReference type="WBParaSite" id="Gr19_v10_g14073.t1"/>
    </source>
</evidence>
<accession>A0A914H4H0</accession>